<evidence type="ECO:0000256" key="1">
    <source>
        <dbReference type="ARBA" id="ARBA00004214"/>
    </source>
</evidence>
<evidence type="ECO:0000256" key="4">
    <source>
        <dbReference type="ARBA" id="ARBA00022448"/>
    </source>
</evidence>
<dbReference type="GO" id="GO:0005509">
    <property type="term" value="F:calcium ion binding"/>
    <property type="evidence" value="ECO:0007669"/>
    <property type="project" value="InterPro"/>
</dbReference>
<dbReference type="PANTHER" id="PTHR15726">
    <property type="entry name" value="RAB11-FAMILY INTERACTING PROTEIN"/>
    <property type="match status" value="1"/>
</dbReference>
<dbReference type="FunFam" id="1.20.5.2440:FF:000001">
    <property type="entry name" value="RAB11 family interacting protein 4"/>
    <property type="match status" value="1"/>
</dbReference>
<gene>
    <name evidence="13" type="primary">rab11fip3</name>
</gene>
<dbReference type="PROSITE" id="PS50222">
    <property type="entry name" value="EF_HAND_2"/>
    <property type="match status" value="1"/>
</dbReference>
<evidence type="ECO:0000259" key="12">
    <source>
        <dbReference type="PROSITE" id="PS51511"/>
    </source>
</evidence>
<evidence type="ECO:0000256" key="3">
    <source>
        <dbReference type="ARBA" id="ARBA00004654"/>
    </source>
</evidence>
<evidence type="ECO:0000313" key="14">
    <source>
        <dbReference type="Proteomes" id="UP000005226"/>
    </source>
</evidence>
<dbReference type="GeneTree" id="ENSGT00440000033742"/>
<dbReference type="InterPro" id="IPR037245">
    <property type="entry name" value="FIP-RBD_C_sf"/>
</dbReference>
<feature type="domain" description="EF-hand" evidence="11">
    <location>
        <begin position="487"/>
        <end position="522"/>
    </location>
</feature>
<evidence type="ECO:0000259" key="11">
    <source>
        <dbReference type="PROSITE" id="PS50222"/>
    </source>
</evidence>
<evidence type="ECO:0000256" key="2">
    <source>
        <dbReference type="ARBA" id="ARBA00004626"/>
    </source>
</evidence>
<dbReference type="GO" id="GO:0032465">
    <property type="term" value="P:regulation of cytokinesis"/>
    <property type="evidence" value="ECO:0007669"/>
    <property type="project" value="TreeGrafter"/>
</dbReference>
<feature type="region of interest" description="Disordered" evidence="10">
    <location>
        <begin position="255"/>
        <end position="278"/>
    </location>
</feature>
<dbReference type="InterPro" id="IPR002048">
    <property type="entry name" value="EF_hand_dom"/>
</dbReference>
<keyword evidence="4" id="KW-0813">Transport</keyword>
<dbReference type="SUPFAM" id="SSF47473">
    <property type="entry name" value="EF-hand"/>
    <property type="match status" value="1"/>
</dbReference>
<dbReference type="PROSITE" id="PS51511">
    <property type="entry name" value="FIP_RBD"/>
    <property type="match status" value="1"/>
</dbReference>
<reference evidence="13" key="2">
    <citation type="submission" date="2025-08" db="UniProtKB">
        <authorList>
            <consortium name="Ensembl"/>
        </authorList>
    </citation>
    <scope>IDENTIFICATION</scope>
</reference>
<feature type="domain" description="FIP-RBD" evidence="12">
    <location>
        <begin position="944"/>
        <end position="1006"/>
    </location>
</feature>
<dbReference type="Pfam" id="PF13499">
    <property type="entry name" value="EF-hand_7"/>
    <property type="match status" value="1"/>
</dbReference>
<dbReference type="Pfam" id="PF09457">
    <property type="entry name" value="RBD-FIP"/>
    <property type="match status" value="1"/>
</dbReference>
<dbReference type="AlphaFoldDB" id="A0A674NAY3"/>
<dbReference type="Ensembl" id="ENSTRUT00000081184.1">
    <property type="protein sequence ID" value="ENSTRUP00000070899.1"/>
    <property type="gene ID" value="ENSTRUG00000015066.3"/>
</dbReference>
<dbReference type="InterPro" id="IPR051977">
    <property type="entry name" value="Rab11-interacting_regulator"/>
</dbReference>
<evidence type="ECO:0000256" key="9">
    <source>
        <dbReference type="ARBA" id="ARBA00023306"/>
    </source>
</evidence>
<dbReference type="SMART" id="SM00054">
    <property type="entry name" value="EFh"/>
    <property type="match status" value="2"/>
</dbReference>
<protein>
    <submittedName>
        <fullName evidence="13">RAB11 family interacting protein 3 (class II)</fullName>
    </submittedName>
</protein>
<organism evidence="13 14">
    <name type="scientific">Takifugu rubripes</name>
    <name type="common">Japanese pufferfish</name>
    <name type="synonym">Fugu rubripes</name>
    <dbReference type="NCBI Taxonomy" id="31033"/>
    <lineage>
        <taxon>Eukaryota</taxon>
        <taxon>Metazoa</taxon>
        <taxon>Chordata</taxon>
        <taxon>Craniata</taxon>
        <taxon>Vertebrata</taxon>
        <taxon>Euteleostomi</taxon>
        <taxon>Actinopterygii</taxon>
        <taxon>Neopterygii</taxon>
        <taxon>Teleostei</taxon>
        <taxon>Neoteleostei</taxon>
        <taxon>Acanthomorphata</taxon>
        <taxon>Eupercaria</taxon>
        <taxon>Tetraodontiformes</taxon>
        <taxon>Tetradontoidea</taxon>
        <taxon>Tetraodontidae</taxon>
        <taxon>Takifugu</taxon>
    </lineage>
</organism>
<evidence type="ECO:0000256" key="10">
    <source>
        <dbReference type="SAM" id="MobiDB-lite"/>
    </source>
</evidence>
<dbReference type="Pfam" id="PF25450">
    <property type="entry name" value="Rab11-FIP3"/>
    <property type="match status" value="1"/>
</dbReference>
<dbReference type="InterPro" id="IPR057316">
    <property type="entry name" value="Rab11-FIP3/4_dom"/>
</dbReference>
<evidence type="ECO:0000256" key="8">
    <source>
        <dbReference type="ARBA" id="ARBA00023136"/>
    </source>
</evidence>
<dbReference type="Gene3D" id="1.20.5.2440">
    <property type="match status" value="1"/>
</dbReference>
<proteinExistence type="predicted"/>
<evidence type="ECO:0000313" key="13">
    <source>
        <dbReference type="Ensembl" id="ENSTRUP00000070899.1"/>
    </source>
</evidence>
<dbReference type="GO" id="GO:0030139">
    <property type="term" value="C:endocytic vesicle"/>
    <property type="evidence" value="ECO:0007669"/>
    <property type="project" value="TreeGrafter"/>
</dbReference>
<reference evidence="13 14" key="1">
    <citation type="journal article" date="2011" name="Genome Biol. Evol.">
        <title>Integration of the genetic map and genome assembly of fugu facilitates insights into distinct features of genome evolution in teleosts and mammals.</title>
        <authorList>
            <person name="Kai W."/>
            <person name="Kikuchi K."/>
            <person name="Tohari S."/>
            <person name="Chew A.K."/>
            <person name="Tay A."/>
            <person name="Fujiwara A."/>
            <person name="Hosoya S."/>
            <person name="Suetake H."/>
            <person name="Naruse K."/>
            <person name="Brenner S."/>
            <person name="Suzuki Y."/>
            <person name="Venkatesh B."/>
        </authorList>
    </citation>
    <scope>NUCLEOTIDE SEQUENCE [LARGE SCALE GENOMIC DNA]</scope>
</reference>
<evidence type="ECO:0000256" key="6">
    <source>
        <dbReference type="ARBA" id="ARBA00022753"/>
    </source>
</evidence>
<dbReference type="SUPFAM" id="SSF144270">
    <property type="entry name" value="Eferin C-derminal domain-like"/>
    <property type="match status" value="1"/>
</dbReference>
<dbReference type="GO" id="GO:0032456">
    <property type="term" value="P:endocytic recycling"/>
    <property type="evidence" value="ECO:0007669"/>
    <property type="project" value="TreeGrafter"/>
</dbReference>
<dbReference type="GO" id="GO:0030496">
    <property type="term" value="C:midbody"/>
    <property type="evidence" value="ECO:0007669"/>
    <property type="project" value="UniProtKB-SubCell"/>
</dbReference>
<comment type="subcellular location">
    <subcellularLocation>
        <location evidence="2">Cleavage furrow</location>
    </subcellularLocation>
    <subcellularLocation>
        <location evidence="1">Midbody</location>
    </subcellularLocation>
    <subcellularLocation>
        <location evidence="3">Recycling endosome membrane</location>
        <topology evidence="3">Peripheral membrane protein</topology>
    </subcellularLocation>
</comment>
<name>A0A674NAY3_TAKRU</name>
<accession>A0A674NAY3</accession>
<dbReference type="InterPro" id="IPR019018">
    <property type="entry name" value="Rab-bd_FIP-RBD"/>
</dbReference>
<sequence>MEPTVLSGPLGHSQWESEQPFPLGFHTLGSDNGGVLYPNGTGQTGFQDFTNSDHSQTCQQNEDLVYEDKPVELESLIHFSEFSPGGFKFEDDESAISQLSFLNTHIREFTDKQEGPEEASDCTLTLPFSPKLGELFGKTASGEVCLTQVDPLESSSALSSQEELISLSVPASPSKISETETVEESSLVNLFSDEMPWPPLGSSEEINSRDITEELVNLSQEQRAGLPPFQNSQTLSPETGDKGLFPGQVTDLLVTCSPPTQGSAESGVSSDHLSTSPLQAEGSVPLLDLAVPDTDGSLSLSPTSPGECWASSLHESEVKCTGEISNLTSELGENDSCAVDVPAETSALTATPAEDAFVPGEFSENCFVKDCKDPTEDPVCSEAKPQGNGAMASCLAAADVHNNETLDLVPQKGAQNGSDPDLVTEQQGEERLAGTDQSGGSSDFLVEDLLGSAPEEGRTSEQPVTISLSKMVDDSLPMVSAVNVEEADVSPLKAVFDALDQDGDGFVRIEEFMEFAAAYGADQVKDLTKFLDPSGLGVISFEDFHRGISAITNGGPAPQLYSVNYSRGDGAGGCPEEYDEQNEVTDSAYLGSESTYSECETFTDEDTGALVPPEMHEDVETDSGIEATLHDPEDGGTRSLHSHKPALLTVIGGEEEHFEDFGESNTSELLLESTVDGTEQPSDSHLLQTPEQVNGSSLLSPRYVLLVSTLVKQSRVLLLERRVAELEKESEASVEQHARLRQDNLHLVHRANALEEQLKEQEVQAHEQLQQESRRQKDATIKLEREREMELENLHTRLQQLDEENSELRSCVPCLRANIERLEEEKMKLQDERDTMADRLQEETEFRKKMGDKLSHERHQSQKEKEGTQELIEDLRKQLEHLQLYKLEAEAKRGRTPGAGLQEYQTRTREAELEQEIRRLKQDNRSLKDQNDELNGQIINLSIQGAKNLMTASFSDSLAAEINSVSRSELMEAVHKQEEINYRLQDYIDKIIVAIMESNPSILEVK</sequence>
<evidence type="ECO:0000256" key="5">
    <source>
        <dbReference type="ARBA" id="ARBA00022618"/>
    </source>
</evidence>
<dbReference type="CDD" id="cd00051">
    <property type="entry name" value="EFh"/>
    <property type="match status" value="1"/>
</dbReference>
<reference evidence="13" key="3">
    <citation type="submission" date="2025-09" db="UniProtKB">
        <authorList>
            <consortium name="Ensembl"/>
        </authorList>
    </citation>
    <scope>IDENTIFICATION</scope>
</reference>
<keyword evidence="6" id="KW-0967">Endosome</keyword>
<keyword evidence="7" id="KW-0175">Coiled coil</keyword>
<dbReference type="GO" id="GO:0055038">
    <property type="term" value="C:recycling endosome membrane"/>
    <property type="evidence" value="ECO:0007669"/>
    <property type="project" value="UniProtKB-SubCell"/>
</dbReference>
<keyword evidence="9" id="KW-0131">Cell cycle</keyword>
<dbReference type="InterPro" id="IPR011992">
    <property type="entry name" value="EF-hand-dom_pair"/>
</dbReference>
<dbReference type="GO" id="GO:0032154">
    <property type="term" value="C:cleavage furrow"/>
    <property type="evidence" value="ECO:0007669"/>
    <property type="project" value="UniProtKB-SubCell"/>
</dbReference>
<evidence type="ECO:0000256" key="7">
    <source>
        <dbReference type="ARBA" id="ARBA00023054"/>
    </source>
</evidence>
<feature type="region of interest" description="Disordered" evidence="10">
    <location>
        <begin position="410"/>
        <end position="445"/>
    </location>
</feature>
<dbReference type="GO" id="GO:0051301">
    <property type="term" value="P:cell division"/>
    <property type="evidence" value="ECO:0007669"/>
    <property type="project" value="UniProtKB-KW"/>
</dbReference>
<keyword evidence="14" id="KW-1185">Reference proteome</keyword>
<keyword evidence="5" id="KW-0132">Cell division</keyword>
<dbReference type="Proteomes" id="UP000005226">
    <property type="component" value="Chromosome 1"/>
</dbReference>
<feature type="compositionally biased region" description="Polar residues" evidence="10">
    <location>
        <begin position="257"/>
        <end position="278"/>
    </location>
</feature>
<feature type="region of interest" description="Disordered" evidence="10">
    <location>
        <begin position="847"/>
        <end position="867"/>
    </location>
</feature>
<dbReference type="Gene3D" id="1.10.238.10">
    <property type="entry name" value="EF-hand"/>
    <property type="match status" value="1"/>
</dbReference>
<keyword evidence="8" id="KW-0472">Membrane</keyword>
<dbReference type="PANTHER" id="PTHR15726:SF6">
    <property type="entry name" value="RAB11 FAMILY-INTERACTING PROTEIN 3"/>
    <property type="match status" value="1"/>
</dbReference>